<protein>
    <submittedName>
        <fullName evidence="1">Uncharacterized protein</fullName>
    </submittedName>
</protein>
<evidence type="ECO:0000313" key="1">
    <source>
        <dbReference type="EMBL" id="GGH94452.1"/>
    </source>
</evidence>
<gene>
    <name evidence="1" type="ORF">GCM10011355_08670</name>
</gene>
<evidence type="ECO:0000313" key="2">
    <source>
        <dbReference type="Proteomes" id="UP000621856"/>
    </source>
</evidence>
<accession>A0A8J3A239</accession>
<organism evidence="1 2">
    <name type="scientific">Aquisalinus luteolus</name>
    <dbReference type="NCBI Taxonomy" id="1566827"/>
    <lineage>
        <taxon>Bacteria</taxon>
        <taxon>Pseudomonadati</taxon>
        <taxon>Pseudomonadota</taxon>
        <taxon>Alphaproteobacteria</taxon>
        <taxon>Parvularculales</taxon>
        <taxon>Parvularculaceae</taxon>
        <taxon>Aquisalinus</taxon>
    </lineage>
</organism>
<reference evidence="1" key="2">
    <citation type="submission" date="2020-09" db="EMBL/GenBank/DDBJ databases">
        <authorList>
            <person name="Sun Q."/>
            <person name="Zhou Y."/>
        </authorList>
    </citation>
    <scope>NUCLEOTIDE SEQUENCE</scope>
    <source>
        <strain evidence="1">CGMCC 1.14984</strain>
    </source>
</reference>
<dbReference type="InterPro" id="IPR011057">
    <property type="entry name" value="Mss4-like_sf"/>
</dbReference>
<comment type="caution">
    <text evidence="1">The sequence shown here is derived from an EMBL/GenBank/DDBJ whole genome shotgun (WGS) entry which is preliminary data.</text>
</comment>
<sequence length="223" mass="24538">MHAMRRSAKYREILTVEGRAIERVSCELSLKAEKIQGFSGFSGRRSAIRSRERTEAQRVGRKFPVFCNREIETNIRETPFGDQGPVCIIGDAEPDMGGGKVRFLIVPCCGAIAATVIRRAQIGAALYPTDPVIGNKPPISLTNHVGVTNPPTCFTGICNRNSMLPGTLFLRAGTLLRSQGLVPLAHLWTKRKQPWINIPDDVPSFPESPTPEQLFAIISTAER</sequence>
<name>A0A8J3A239_9PROT</name>
<proteinExistence type="predicted"/>
<dbReference type="EMBL" id="BMGZ01000001">
    <property type="protein sequence ID" value="GGH94452.1"/>
    <property type="molecule type" value="Genomic_DNA"/>
</dbReference>
<dbReference type="AlphaFoldDB" id="A0A8J3A239"/>
<dbReference type="SUPFAM" id="SSF51316">
    <property type="entry name" value="Mss4-like"/>
    <property type="match status" value="1"/>
</dbReference>
<reference evidence="1" key="1">
    <citation type="journal article" date="2014" name="Int. J. Syst. Evol. Microbiol.">
        <title>Complete genome sequence of Corynebacterium casei LMG S-19264T (=DSM 44701T), isolated from a smear-ripened cheese.</title>
        <authorList>
            <consortium name="US DOE Joint Genome Institute (JGI-PGF)"/>
            <person name="Walter F."/>
            <person name="Albersmeier A."/>
            <person name="Kalinowski J."/>
            <person name="Ruckert C."/>
        </authorList>
    </citation>
    <scope>NUCLEOTIDE SEQUENCE</scope>
    <source>
        <strain evidence="1">CGMCC 1.14984</strain>
    </source>
</reference>
<dbReference type="Proteomes" id="UP000621856">
    <property type="component" value="Unassembled WGS sequence"/>
</dbReference>